<dbReference type="EMBL" id="JBHUPA010000002">
    <property type="protein sequence ID" value="MFD2961353.1"/>
    <property type="molecule type" value="Genomic_DNA"/>
</dbReference>
<organism evidence="2 3">
    <name type="scientific">Olivibacter jilunii</name>
    <dbReference type="NCBI Taxonomy" id="985016"/>
    <lineage>
        <taxon>Bacteria</taxon>
        <taxon>Pseudomonadati</taxon>
        <taxon>Bacteroidota</taxon>
        <taxon>Sphingobacteriia</taxon>
        <taxon>Sphingobacteriales</taxon>
        <taxon>Sphingobacteriaceae</taxon>
        <taxon>Olivibacter</taxon>
    </lineage>
</organism>
<evidence type="ECO:0000313" key="2">
    <source>
        <dbReference type="EMBL" id="MFD2961353.1"/>
    </source>
</evidence>
<feature type="domain" description="Phage head morphogenesis" evidence="1">
    <location>
        <begin position="140"/>
        <end position="217"/>
    </location>
</feature>
<protein>
    <submittedName>
        <fullName evidence="2">Phage minor head protein</fullName>
    </submittedName>
</protein>
<dbReference type="InterPro" id="IPR006528">
    <property type="entry name" value="Phage_head_morphogenesis_dom"/>
</dbReference>
<keyword evidence="3" id="KW-1185">Reference proteome</keyword>
<dbReference type="Proteomes" id="UP001597560">
    <property type="component" value="Unassembled WGS sequence"/>
</dbReference>
<dbReference type="RefSeq" id="WP_377609493.1">
    <property type="nucleotide sequence ID" value="NZ_JBHUPA010000002.1"/>
</dbReference>
<gene>
    <name evidence="2" type="ORF">ACFS6J_06135</name>
</gene>
<proteinExistence type="predicted"/>
<evidence type="ECO:0000313" key="3">
    <source>
        <dbReference type="Proteomes" id="UP001597560"/>
    </source>
</evidence>
<evidence type="ECO:0000259" key="1">
    <source>
        <dbReference type="Pfam" id="PF04233"/>
    </source>
</evidence>
<reference evidence="3" key="1">
    <citation type="journal article" date="2019" name="Int. J. Syst. Evol. Microbiol.">
        <title>The Global Catalogue of Microorganisms (GCM) 10K type strain sequencing project: providing services to taxonomists for standard genome sequencing and annotation.</title>
        <authorList>
            <consortium name="The Broad Institute Genomics Platform"/>
            <consortium name="The Broad Institute Genome Sequencing Center for Infectious Disease"/>
            <person name="Wu L."/>
            <person name="Ma J."/>
        </authorList>
    </citation>
    <scope>NUCLEOTIDE SEQUENCE [LARGE SCALE GENOMIC DNA]</scope>
    <source>
        <strain evidence="3">KCTC 23098</strain>
    </source>
</reference>
<comment type="caution">
    <text evidence="2">The sequence shown here is derived from an EMBL/GenBank/DDBJ whole genome shotgun (WGS) entry which is preliminary data.</text>
</comment>
<sequence length="275" mass="31503">MSNIDKLYSSCCSDHNVKLSLTDQEENNLFEKLLNMVLKVWKNKGTPKGGIDEEIVTQYVEKLWEGVVDGYGEDLTAIDFDTPDYNMLLKLRENIWQFSAAKNYQQLAAINRELIDANGKLRSFSDFRDAALRINIDHVRHLETEYTTAVGGAQMAGLWVQIQQEKEVLPWIELVAIIDDHTTKEICLLLDGVIVHVDDPYLDVYYPLNHYNCRLTVRRLADATPTPKDKLPYPEIPKIFRTNMGKRGLAFPTDHPYFEGTPKDVLEKAKQSAQI</sequence>
<dbReference type="Pfam" id="PF04233">
    <property type="entry name" value="Phage_Mu_F"/>
    <property type="match status" value="1"/>
</dbReference>
<name>A0ABW6AYT9_9SPHI</name>
<accession>A0ABW6AYT9</accession>